<evidence type="ECO:0000256" key="1">
    <source>
        <dbReference type="SAM" id="Coils"/>
    </source>
</evidence>
<dbReference type="PANTHER" id="PTHR21963:SF1">
    <property type="entry name" value="SPERM-ASSOCIATED ANTIGEN 17"/>
    <property type="match status" value="1"/>
</dbReference>
<name>A0A9P0GIS8_9CUCU</name>
<proteinExistence type="predicted"/>
<dbReference type="GO" id="GO:1904158">
    <property type="term" value="P:axonemal central apparatus assembly"/>
    <property type="evidence" value="ECO:0007669"/>
    <property type="project" value="TreeGrafter"/>
</dbReference>
<keyword evidence="1" id="KW-0175">Coiled coil</keyword>
<dbReference type="Proteomes" id="UP001153636">
    <property type="component" value="Chromosome 5"/>
</dbReference>
<evidence type="ECO:0000313" key="2">
    <source>
        <dbReference type="EMBL" id="CAH1110797.1"/>
    </source>
</evidence>
<feature type="coiled-coil region" evidence="1">
    <location>
        <begin position="1458"/>
        <end position="1492"/>
    </location>
</feature>
<keyword evidence="3" id="KW-1185">Reference proteome</keyword>
<organism evidence="2 3">
    <name type="scientific">Psylliodes chrysocephalus</name>
    <dbReference type="NCBI Taxonomy" id="3402493"/>
    <lineage>
        <taxon>Eukaryota</taxon>
        <taxon>Metazoa</taxon>
        <taxon>Ecdysozoa</taxon>
        <taxon>Arthropoda</taxon>
        <taxon>Hexapoda</taxon>
        <taxon>Insecta</taxon>
        <taxon>Pterygota</taxon>
        <taxon>Neoptera</taxon>
        <taxon>Endopterygota</taxon>
        <taxon>Coleoptera</taxon>
        <taxon>Polyphaga</taxon>
        <taxon>Cucujiformia</taxon>
        <taxon>Chrysomeloidea</taxon>
        <taxon>Chrysomelidae</taxon>
        <taxon>Galerucinae</taxon>
        <taxon>Alticini</taxon>
        <taxon>Psylliodes</taxon>
    </lineage>
</organism>
<dbReference type="EMBL" id="OV651817">
    <property type="protein sequence ID" value="CAH1110797.1"/>
    <property type="molecule type" value="Genomic_DNA"/>
</dbReference>
<gene>
    <name evidence="2" type="ORF">PSYICH_LOCUS11520</name>
</gene>
<dbReference type="GO" id="GO:1990716">
    <property type="term" value="C:axonemal central apparatus"/>
    <property type="evidence" value="ECO:0007669"/>
    <property type="project" value="TreeGrafter"/>
</dbReference>
<feature type="non-terminal residue" evidence="2">
    <location>
        <position position="1"/>
    </location>
</feature>
<dbReference type="InterPro" id="IPR026173">
    <property type="entry name" value="SPAG17"/>
</dbReference>
<reference evidence="2" key="1">
    <citation type="submission" date="2022-01" db="EMBL/GenBank/DDBJ databases">
        <authorList>
            <person name="King R."/>
        </authorList>
    </citation>
    <scope>NUCLEOTIDE SEQUENCE</scope>
</reference>
<dbReference type="OrthoDB" id="10257153at2759"/>
<sequence length="1539" mass="180283">YTIKMNKDKEFKVNADVDKASDTSRKRRERRTFLAADTEVDLEFMELEIRKYCPKRIFDIIVINGEDSASQEQMIKIIDSFRKYEDTSSVTFIKYSEVIGLIEKFDYSIIPLEVRPILETVLEETRLYVSIKKIDKISTLKMAILMKIKLMEVMIKHYKRELDKMKTRKVLVEELDNLTKIDRKNVLSRRESIKRNKVVVESNGLENLDTESDVIFDDDIYNHVWFYAFEGIYNSKVLSMLLSGKVPITAIIKVDSLVHEYISPESIHAKFWSEMDDLLFSHNRSEIFENTMLMQFTMKGEEDQDTFQDFLHTVKYISEIKFQHLNYIRHIQIYGMDHFTTHVPLHCMHTYNKLVSNIPLELVSEVVVLSSVLEEICVQMDGDNINDKYSIPDLPRTAPVGSRANCPDLHLVNQIQSGPQKNFTNVKTPINFQCYHKDVLSRILNMYKPSGKLVYDLSLNVLKCIHPFNLLDDMMICEANNATHKHDVDPTTKLSEKGNVEVFNHFLNLFVFCTFQYTEKLEESPEKEKFTENLLTYDHVAFCNNLRPKLEQKVKRDSELYFDLSYNINPMDFYWKESYPSFILMQEILKTQNYYSYVDTTYCPETDRVLVQFCDWLDEFGLNTRIYHETLLTPVCLRDFCRYTANEISNWIKDNPPPKYVRKSEQAEICKGARKLKNVDMFEEYRYLLETESMPNTASNTSHFPGNDDLTCEVTFDEMMNELETYPQNTKLKEEYMKQAYSKDFLAYDFGTKYFALRGARTIFVSHDGVKIHVENCKFLDENDKCTVSLQYGDNTLTLHSSENFRTFYSCHWILADETIVVFEIQKKRPKVARIDPDLDAHDDKLDIVPTDHKSKIDISKIKIRHKDTSVDSESHDSRKKEFVVDKTMNLYEGVCEAIEHNCPIYKVNKGYQTLKPIKPIEEIPIATVLHRILQNVKTNLGDEGETGQARTKRYVPIRAPNVSLPMIESAIFRITLPNGIHVTCYPSLVKETLIEVKQELLSPHIEAIKSEEFRLFTREGYILIKKIDGCITILMSNGNKIDFDKPNTEKESIKSSNLKPVHCKTVNDYRKRLNKLMKDTGKTNDDYYISRRGVLETKRGYIINQEFIKILESTKLPYLKTSLLNFDGTKIVLEGNKISQKKLFYTISENDFCEEEIYYERKDGFKCILHRTATKTVQYPDGTRITTNVLVATELVDGYVYISLFYKYEHPHYATVSYSDGDLLQVILDNLVIEKSKDNLCTLRIDPEAKCTIDTECVTFEKTCKKCCLPFKCTFDISPFHNNFFEFAKQFVHAEDSYLKHFFVDYSGICRVNRNYIVGPVNASDCNHVESNAYKKLYAIKKTMSGEEFFTDNMVNSYIEQHREKENITVVKTGKAQPIIRFQYNYYQPFTERLLTKSVINNPITLTKYNTKLEKNLYYSTIKVLSEIINAKKIQILLSFLIQQLYQIDIDDNTLKLIQWLADKKEDEAELKRLESEMKKENLKAEQAKYCICIKDKRTFARKIMQWGEEFKRLKKILKEGKIPMYFDSEFCQKIKRR</sequence>
<dbReference type="GO" id="GO:0003351">
    <property type="term" value="P:epithelial cilium movement involved in extracellular fluid movement"/>
    <property type="evidence" value="ECO:0007669"/>
    <property type="project" value="TreeGrafter"/>
</dbReference>
<dbReference type="PANTHER" id="PTHR21963">
    <property type="entry name" value="PF6"/>
    <property type="match status" value="1"/>
</dbReference>
<evidence type="ECO:0000313" key="3">
    <source>
        <dbReference type="Proteomes" id="UP001153636"/>
    </source>
</evidence>
<protein>
    <submittedName>
        <fullName evidence="2">Uncharacterized protein</fullName>
    </submittedName>
</protein>
<feature type="coiled-coil region" evidence="1">
    <location>
        <begin position="148"/>
        <end position="175"/>
    </location>
</feature>
<accession>A0A9P0GIS8</accession>
<dbReference type="GO" id="GO:0005576">
    <property type="term" value="C:extracellular region"/>
    <property type="evidence" value="ECO:0007669"/>
    <property type="project" value="GOC"/>
</dbReference>